<evidence type="ECO:0000313" key="2">
    <source>
        <dbReference type="Proteomes" id="UP000037943"/>
    </source>
</evidence>
<organism evidence="1 2">
    <name type="scientific">Pseudomonas amygdali pv. lachrymans</name>
    <name type="common">Pseudomonas syringae pv. lachrymans</name>
    <dbReference type="NCBI Taxonomy" id="53707"/>
    <lineage>
        <taxon>Bacteria</taxon>
        <taxon>Pseudomonadati</taxon>
        <taxon>Pseudomonadota</taxon>
        <taxon>Gammaproteobacteria</taxon>
        <taxon>Pseudomonadales</taxon>
        <taxon>Pseudomonadaceae</taxon>
        <taxon>Pseudomonas</taxon>
        <taxon>Pseudomonas amygdali</taxon>
    </lineage>
</organism>
<protein>
    <submittedName>
        <fullName evidence="1">Uncharacterized protein</fullName>
    </submittedName>
</protein>
<accession>A0ABR5KRQ2</accession>
<reference evidence="1 2" key="1">
    <citation type="submission" date="2015-10" db="EMBL/GenBank/DDBJ databases">
        <title>Comparative genomics and high-throughput reverse genetic screens identify a new phytobacterial MAMP and an Arabidopsis receptor required for immune elicitation.</title>
        <authorList>
            <person name="Mott G.A."/>
            <person name="Thakur S."/>
            <person name="Wang P.W."/>
            <person name="Desveaux D."/>
            <person name="Guttman D.S."/>
        </authorList>
    </citation>
    <scope>NUCLEOTIDE SEQUENCE [LARGE SCALE GENOMIC DNA]</scope>
    <source>
        <strain evidence="1 2">107</strain>
    </source>
</reference>
<sequence>MDVAGFALHVKGLLGCAFKAEIVLWGSVARKHLDFRISAFDGEPLLDDKQNIEQISVNK</sequence>
<name>A0ABR5KRQ2_PSEAV</name>
<dbReference type="EMBL" id="LGLK01000057">
    <property type="protein sequence ID" value="KPC17443.1"/>
    <property type="molecule type" value="Genomic_DNA"/>
</dbReference>
<proteinExistence type="predicted"/>
<evidence type="ECO:0000313" key="1">
    <source>
        <dbReference type="EMBL" id="KPC17443.1"/>
    </source>
</evidence>
<comment type="caution">
    <text evidence="1">The sequence shown here is derived from an EMBL/GenBank/DDBJ whole genome shotgun (WGS) entry which is preliminary data.</text>
</comment>
<gene>
    <name evidence="1" type="ORF">AC499_0645</name>
</gene>
<dbReference type="Proteomes" id="UP000037943">
    <property type="component" value="Unassembled WGS sequence"/>
</dbReference>
<keyword evidence="2" id="KW-1185">Reference proteome</keyword>